<keyword evidence="8" id="KW-1185">Reference proteome</keyword>
<protein>
    <recommendedName>
        <fullName evidence="5">Tol-Pal system protein TolB</fullName>
    </recommendedName>
</protein>
<dbReference type="InterPro" id="IPR014167">
    <property type="entry name" value="Tol-Pal_TolB"/>
</dbReference>
<dbReference type="AlphaFoldDB" id="A0A6F8VA13"/>
<feature type="chain" id="PRO_5026408025" description="Tol-Pal system protein TolB" evidence="5">
    <location>
        <begin position="23"/>
        <end position="426"/>
    </location>
</feature>
<feature type="signal peptide" evidence="5">
    <location>
        <begin position="1"/>
        <end position="22"/>
    </location>
</feature>
<evidence type="ECO:0000256" key="2">
    <source>
        <dbReference type="ARBA" id="ARBA00009820"/>
    </source>
</evidence>
<reference evidence="8" key="1">
    <citation type="submission" date="2020-03" db="EMBL/GenBank/DDBJ databases">
        <title>Complete genome sequence of sulfur-oxidizing bacterium skT11.</title>
        <authorList>
            <person name="Kanda M."/>
            <person name="Kojima H."/>
            <person name="Fukui M."/>
        </authorList>
    </citation>
    <scope>NUCLEOTIDE SEQUENCE [LARGE SCALE GENOMIC DNA]</scope>
    <source>
        <strain evidence="8">skT11</strain>
    </source>
</reference>
<sequence precursor="true">MKMRFKKWCLMLLLAIATPLHAALTIEITGGAGNQIPLAIVPFAAESMLPQSMTAIVGSDLARSGLFRLVDPASPQPPHDPAEVRYAEWTGKGAEGLVIGSISARPDGKLDVRFRLMDVVKQAQLAGFSYTITPAQLRSTAHKIADVIYEKLTGDVGVFSTQIAYVVKNGKRFELQVADADGYGAQTVLASQEPILSPVWSPDGTRLAYVSFEQKKPIVYVQNLVSGGRKQLVSVKGSASAPAWSPDGRKLAIALTRDGNSQLYMVNADGGNLQRWSANSIIDTEPDFSPDGKWIIFTSDRGGSAQIYRMPAVGGAAQRLTFDGSYNVSPHFSPDGKSFVFIQRQSGKFHVAVQDLATSQVQLLTDTPQDESPSFAPNGKMIIYATEINRRGVLAAVSSDGRVKQRLSVQAGDVREPAWGPLLKNQ</sequence>
<dbReference type="Proteomes" id="UP000502260">
    <property type="component" value="Chromosome"/>
</dbReference>
<comment type="subunit">
    <text evidence="5">The Tol-Pal system is composed of five core proteins: the inner membrane proteins TolA, TolQ and TolR, the periplasmic protein TolB and the outer membrane protein Pal. They form a network linking the inner and outer membranes and the peptidoglycan layer.</text>
</comment>
<dbReference type="Gene3D" id="2.120.10.30">
    <property type="entry name" value="TolB, C-terminal domain"/>
    <property type="match status" value="1"/>
</dbReference>
<accession>A0A6F8VA13</accession>
<dbReference type="PANTHER" id="PTHR36842:SF1">
    <property type="entry name" value="PROTEIN TOLB"/>
    <property type="match status" value="1"/>
</dbReference>
<gene>
    <name evidence="5 7" type="primary">tolB</name>
    <name evidence="7" type="ORF">SKTS_06980</name>
</gene>
<comment type="function">
    <text evidence="5">Part of the Tol-Pal system, which plays a role in outer membrane invagination during cell division and is important for maintaining outer membrane integrity.</text>
</comment>
<evidence type="ECO:0000256" key="1">
    <source>
        <dbReference type="ARBA" id="ARBA00004418"/>
    </source>
</evidence>
<evidence type="ECO:0000313" key="7">
    <source>
        <dbReference type="EMBL" id="BCB25812.1"/>
    </source>
</evidence>
<dbReference type="InterPro" id="IPR011042">
    <property type="entry name" value="6-blade_b-propeller_TolB-like"/>
</dbReference>
<dbReference type="HAMAP" id="MF_00671">
    <property type="entry name" value="TolB"/>
    <property type="match status" value="1"/>
</dbReference>
<dbReference type="SUPFAM" id="SSF69304">
    <property type="entry name" value="Tricorn protease N-terminal domain"/>
    <property type="match status" value="1"/>
</dbReference>
<dbReference type="EMBL" id="AP022853">
    <property type="protein sequence ID" value="BCB25812.1"/>
    <property type="molecule type" value="Genomic_DNA"/>
</dbReference>
<evidence type="ECO:0000313" key="8">
    <source>
        <dbReference type="Proteomes" id="UP000502260"/>
    </source>
</evidence>
<dbReference type="SUPFAM" id="SSF52964">
    <property type="entry name" value="TolB, N-terminal domain"/>
    <property type="match status" value="1"/>
</dbReference>
<dbReference type="InterPro" id="IPR011659">
    <property type="entry name" value="WD40"/>
</dbReference>
<dbReference type="PANTHER" id="PTHR36842">
    <property type="entry name" value="PROTEIN TOLB HOMOLOG"/>
    <property type="match status" value="1"/>
</dbReference>
<dbReference type="GO" id="GO:0017038">
    <property type="term" value="P:protein import"/>
    <property type="evidence" value="ECO:0007669"/>
    <property type="project" value="InterPro"/>
</dbReference>
<name>A0A6F8VA13_9PROT</name>
<dbReference type="Pfam" id="PF07676">
    <property type="entry name" value="PD40"/>
    <property type="match status" value="5"/>
</dbReference>
<proteinExistence type="inferred from homology"/>
<organism evidence="7 8">
    <name type="scientific">Sulfurimicrobium lacus</name>
    <dbReference type="NCBI Taxonomy" id="2715678"/>
    <lineage>
        <taxon>Bacteria</taxon>
        <taxon>Pseudomonadati</taxon>
        <taxon>Pseudomonadota</taxon>
        <taxon>Betaproteobacteria</taxon>
        <taxon>Nitrosomonadales</taxon>
        <taxon>Sulfuricellaceae</taxon>
        <taxon>Sulfurimicrobium</taxon>
    </lineage>
</organism>
<evidence type="ECO:0000256" key="5">
    <source>
        <dbReference type="HAMAP-Rule" id="MF_00671"/>
    </source>
</evidence>
<dbReference type="KEGG" id="slac:SKTS_06980"/>
<feature type="domain" description="TolB N-terminal" evidence="6">
    <location>
        <begin position="24"/>
        <end position="125"/>
    </location>
</feature>
<dbReference type="GO" id="GO:0042597">
    <property type="term" value="C:periplasmic space"/>
    <property type="evidence" value="ECO:0007669"/>
    <property type="project" value="UniProtKB-SubCell"/>
</dbReference>
<evidence type="ECO:0000256" key="3">
    <source>
        <dbReference type="ARBA" id="ARBA00022729"/>
    </source>
</evidence>
<comment type="similarity">
    <text evidence="2 5">Belongs to the TolB family.</text>
</comment>
<comment type="subcellular location">
    <subcellularLocation>
        <location evidence="1 5">Periplasm</location>
    </subcellularLocation>
</comment>
<keyword evidence="5" id="KW-0132">Cell division</keyword>
<keyword evidence="4 5" id="KW-0574">Periplasm</keyword>
<evidence type="ECO:0000256" key="4">
    <source>
        <dbReference type="ARBA" id="ARBA00022764"/>
    </source>
</evidence>
<dbReference type="NCBIfam" id="TIGR02800">
    <property type="entry name" value="propeller_TolB"/>
    <property type="match status" value="1"/>
</dbReference>
<evidence type="ECO:0000259" key="6">
    <source>
        <dbReference type="Pfam" id="PF04052"/>
    </source>
</evidence>
<dbReference type="Gene3D" id="3.40.50.10070">
    <property type="entry name" value="TolB, N-terminal domain"/>
    <property type="match status" value="1"/>
</dbReference>
<keyword evidence="3 5" id="KW-0732">Signal</keyword>
<dbReference type="Pfam" id="PF04052">
    <property type="entry name" value="TolB_N"/>
    <property type="match status" value="1"/>
</dbReference>
<dbReference type="InterPro" id="IPR007195">
    <property type="entry name" value="TolB_N"/>
</dbReference>
<dbReference type="GO" id="GO:0051301">
    <property type="term" value="P:cell division"/>
    <property type="evidence" value="ECO:0007669"/>
    <property type="project" value="UniProtKB-UniRule"/>
</dbReference>
<keyword evidence="5" id="KW-0131">Cell cycle</keyword>